<dbReference type="Pfam" id="PF00578">
    <property type="entry name" value="AhpC-TSA"/>
    <property type="match status" value="1"/>
</dbReference>
<dbReference type="PANTHER" id="PTHR42852">
    <property type="entry name" value="THIOL:DISULFIDE INTERCHANGE PROTEIN DSBE"/>
    <property type="match status" value="1"/>
</dbReference>
<evidence type="ECO:0000313" key="3">
    <source>
        <dbReference type="EMBL" id="MFC6016435.1"/>
    </source>
</evidence>
<dbReference type="Proteomes" id="UP001596203">
    <property type="component" value="Unassembled WGS sequence"/>
</dbReference>
<dbReference type="SUPFAM" id="SSF52833">
    <property type="entry name" value="Thioredoxin-like"/>
    <property type="match status" value="1"/>
</dbReference>
<dbReference type="RefSeq" id="WP_377419788.1">
    <property type="nucleotide sequence ID" value="NZ_JBHSPR010000007.1"/>
</dbReference>
<protein>
    <submittedName>
        <fullName evidence="3">TlpA family protein disulfide reductase</fullName>
    </submittedName>
</protein>
<dbReference type="InterPro" id="IPR050553">
    <property type="entry name" value="Thioredoxin_ResA/DsbE_sf"/>
</dbReference>
<keyword evidence="1" id="KW-0732">Signal</keyword>
<reference evidence="4" key="1">
    <citation type="journal article" date="2019" name="Int. J. Syst. Evol. Microbiol.">
        <title>The Global Catalogue of Microorganisms (GCM) 10K type strain sequencing project: providing services to taxonomists for standard genome sequencing and annotation.</title>
        <authorList>
            <consortium name="The Broad Institute Genomics Platform"/>
            <consortium name="The Broad Institute Genome Sequencing Center for Infectious Disease"/>
            <person name="Wu L."/>
            <person name="Ma J."/>
        </authorList>
    </citation>
    <scope>NUCLEOTIDE SEQUENCE [LARGE SCALE GENOMIC DNA]</scope>
    <source>
        <strain evidence="4">ZS-35-S2</strain>
    </source>
</reference>
<feature type="domain" description="Thioredoxin" evidence="2">
    <location>
        <begin position="60"/>
        <end position="198"/>
    </location>
</feature>
<dbReference type="EMBL" id="JBHSPR010000007">
    <property type="protein sequence ID" value="MFC6016435.1"/>
    <property type="molecule type" value="Genomic_DNA"/>
</dbReference>
<evidence type="ECO:0000256" key="1">
    <source>
        <dbReference type="SAM" id="SignalP"/>
    </source>
</evidence>
<dbReference type="PROSITE" id="PS51257">
    <property type="entry name" value="PROKAR_LIPOPROTEIN"/>
    <property type="match status" value="1"/>
</dbReference>
<comment type="caution">
    <text evidence="3">The sequence shown here is derived from an EMBL/GenBank/DDBJ whole genome shotgun (WGS) entry which is preliminary data.</text>
</comment>
<evidence type="ECO:0000313" key="4">
    <source>
        <dbReference type="Proteomes" id="UP001596203"/>
    </source>
</evidence>
<feature type="chain" id="PRO_5047540400" evidence="1">
    <location>
        <begin position="23"/>
        <end position="200"/>
    </location>
</feature>
<keyword evidence="4" id="KW-1185">Reference proteome</keyword>
<gene>
    <name evidence="3" type="ORF">ACFP2T_09510</name>
</gene>
<organism evidence="3 4">
    <name type="scientific">Plantactinospora solaniradicis</name>
    <dbReference type="NCBI Taxonomy" id="1723736"/>
    <lineage>
        <taxon>Bacteria</taxon>
        <taxon>Bacillati</taxon>
        <taxon>Actinomycetota</taxon>
        <taxon>Actinomycetes</taxon>
        <taxon>Micromonosporales</taxon>
        <taxon>Micromonosporaceae</taxon>
        <taxon>Plantactinospora</taxon>
    </lineage>
</organism>
<dbReference type="PANTHER" id="PTHR42852:SF17">
    <property type="entry name" value="THIOREDOXIN-LIKE PROTEIN HI_1115"/>
    <property type="match status" value="1"/>
</dbReference>
<name>A0ABW1K4G4_9ACTN</name>
<proteinExistence type="predicted"/>
<sequence>MRRRFRRTVPVVVALAVAAALVAGGCTSGDDDPGPVPAVAGGAAAMPGPVPGDLALRPAPTDSPVAPRVSGTLTDGSPLAVADLWAERPVVFTFFNSWCTTCAQRQDGFSELARGYRDKVVFVGVAGEDEPDAVQAYLREHRVEYPVVLDDTGTIWRSYAVREPPAVVLVAKGGALLRGWPGGVDAATLDGTLRELVLAP</sequence>
<evidence type="ECO:0000259" key="2">
    <source>
        <dbReference type="PROSITE" id="PS51352"/>
    </source>
</evidence>
<feature type="signal peptide" evidence="1">
    <location>
        <begin position="1"/>
        <end position="22"/>
    </location>
</feature>
<dbReference type="CDD" id="cd02966">
    <property type="entry name" value="TlpA_like_family"/>
    <property type="match status" value="1"/>
</dbReference>
<dbReference type="InterPro" id="IPR000866">
    <property type="entry name" value="AhpC/TSA"/>
</dbReference>
<dbReference type="InterPro" id="IPR013766">
    <property type="entry name" value="Thioredoxin_domain"/>
</dbReference>
<dbReference type="PROSITE" id="PS51352">
    <property type="entry name" value="THIOREDOXIN_2"/>
    <property type="match status" value="1"/>
</dbReference>
<accession>A0ABW1K4G4</accession>
<dbReference type="InterPro" id="IPR036249">
    <property type="entry name" value="Thioredoxin-like_sf"/>
</dbReference>
<dbReference type="Gene3D" id="3.40.30.10">
    <property type="entry name" value="Glutaredoxin"/>
    <property type="match status" value="1"/>
</dbReference>